<evidence type="ECO:0000256" key="4">
    <source>
        <dbReference type="ARBA" id="ARBA00022525"/>
    </source>
</evidence>
<evidence type="ECO:0000256" key="7">
    <source>
        <dbReference type="ARBA" id="ARBA00023295"/>
    </source>
</evidence>
<dbReference type="InterPro" id="IPR045053">
    <property type="entry name" value="MAN-like"/>
</dbReference>
<evidence type="ECO:0000313" key="11">
    <source>
        <dbReference type="Proteomes" id="UP000617628"/>
    </source>
</evidence>
<evidence type="ECO:0000256" key="3">
    <source>
        <dbReference type="ARBA" id="ARBA00012706"/>
    </source>
</evidence>
<dbReference type="Gene3D" id="3.20.20.80">
    <property type="entry name" value="Glycosidases"/>
    <property type="match status" value="1"/>
</dbReference>
<dbReference type="GO" id="GO:0016985">
    <property type="term" value="F:mannan endo-1,4-beta-mannosidase activity"/>
    <property type="evidence" value="ECO:0007669"/>
    <property type="project" value="TreeGrafter"/>
</dbReference>
<feature type="domain" description="DUF5060" evidence="9">
    <location>
        <begin position="15"/>
        <end position="71"/>
    </location>
</feature>
<dbReference type="GO" id="GO:0000272">
    <property type="term" value="P:polysaccharide catabolic process"/>
    <property type="evidence" value="ECO:0007669"/>
    <property type="project" value="InterPro"/>
</dbReference>
<sequence>MFTAILALQSTNAKTVEFSFEIPADKENPFARDIWATIETPSGETVSIPCFYSAENEYSVRQRPSATGSYRLVDIWENRDDLRVTLPLPDTVAQQIHTLPHQKRIRIDPKNPRAFANTAGNRFVPFGGNIPWPPGADKLEDYYSTRFQQFNQAGLNLARVWMTHWGGMNLDWLPEDDATHPLPGQIDLSIADRMDTVVQLAEEANVYIQLVFQYHGQYSTETNSNWAENPWNAANPDGFLKSPADFFTSDKARQLTRLKYRYIIARWGYSPAIMAWELFNEVHWVDALRFDENEAGVADWHREMAGYIRSIDVHEHLVTTSIENVFSPVNDSMDYLQPHIYGIDMINNMLYLHPDFEQLEKPVFFGEYGDDHMVLPEGTKHTDLAVMLPMWAGVMGQLQLPSLPWFTNELIEAGRLSELHALGSFIESTRLAHRDELIPFSPALSSDAKLPFNPTPGFVWMHRPICEIPLKLDGGNSPELAYFPGVLINDPLSLRRGFPQSVSFEVKLEGPARFRIPVRINSDLKFGATAVLQINGRTVETHKWDVLGRHDTFLFEFELPAGKQVVELSNDGVGNYFHVDGLETEFQIPTLGAAGKRSEDFIAIWFWHRENAFAVDLKPAATATLELEDLAAGNWLIEHWNTVNGEIESTTAVDHKGGSLFLETPPISSHGAMVLKHLSEP</sequence>
<evidence type="ECO:0000256" key="2">
    <source>
        <dbReference type="ARBA" id="ARBA00004613"/>
    </source>
</evidence>
<dbReference type="AlphaFoldDB" id="A0A934RVY7"/>
<dbReference type="SUPFAM" id="SSF51445">
    <property type="entry name" value="(Trans)glycosidases"/>
    <property type="match status" value="1"/>
</dbReference>
<comment type="subcellular location">
    <subcellularLocation>
        <location evidence="2">Secreted</location>
    </subcellularLocation>
</comment>
<dbReference type="InterPro" id="IPR032260">
    <property type="entry name" value="DUF5060"/>
</dbReference>
<dbReference type="InterPro" id="IPR013783">
    <property type="entry name" value="Ig-like_fold"/>
</dbReference>
<dbReference type="Proteomes" id="UP000617628">
    <property type="component" value="Unassembled WGS sequence"/>
</dbReference>
<evidence type="ECO:0000313" key="10">
    <source>
        <dbReference type="EMBL" id="MBK1877817.1"/>
    </source>
</evidence>
<dbReference type="EC" id="3.2.1.78" evidence="3"/>
<dbReference type="RefSeq" id="WP_200356031.1">
    <property type="nucleotide sequence ID" value="NZ_JAENIL010000022.1"/>
</dbReference>
<proteinExistence type="predicted"/>
<evidence type="ECO:0000259" key="9">
    <source>
        <dbReference type="Pfam" id="PF16586"/>
    </source>
</evidence>
<evidence type="ECO:0000256" key="1">
    <source>
        <dbReference type="ARBA" id="ARBA00001678"/>
    </source>
</evidence>
<dbReference type="PANTHER" id="PTHR31451:SF39">
    <property type="entry name" value="MANNAN ENDO-1,4-BETA-MANNOSIDASE 1"/>
    <property type="match status" value="1"/>
</dbReference>
<feature type="domain" description="Glycoside hydrolase family 5" evidence="8">
    <location>
        <begin position="145"/>
        <end position="320"/>
    </location>
</feature>
<evidence type="ECO:0000256" key="6">
    <source>
        <dbReference type="ARBA" id="ARBA00022801"/>
    </source>
</evidence>
<dbReference type="GO" id="GO:0005576">
    <property type="term" value="C:extracellular region"/>
    <property type="evidence" value="ECO:0007669"/>
    <property type="project" value="UniProtKB-SubCell"/>
</dbReference>
<dbReference type="Gene3D" id="2.60.40.10">
    <property type="entry name" value="Immunoglobulins"/>
    <property type="match status" value="1"/>
</dbReference>
<evidence type="ECO:0000256" key="5">
    <source>
        <dbReference type="ARBA" id="ARBA00022729"/>
    </source>
</evidence>
<keyword evidence="7" id="KW-0326">Glycosidase</keyword>
<dbReference type="Pfam" id="PF16586">
    <property type="entry name" value="DUF5060"/>
    <property type="match status" value="1"/>
</dbReference>
<evidence type="ECO:0000259" key="8">
    <source>
        <dbReference type="Pfam" id="PF00150"/>
    </source>
</evidence>
<keyword evidence="11" id="KW-1185">Reference proteome</keyword>
<dbReference type="Pfam" id="PF00150">
    <property type="entry name" value="Cellulase"/>
    <property type="match status" value="1"/>
</dbReference>
<dbReference type="InterPro" id="IPR017853">
    <property type="entry name" value="GH"/>
</dbReference>
<accession>A0A934RVY7</accession>
<gene>
    <name evidence="10" type="ORF">JIN87_13145</name>
</gene>
<keyword evidence="4" id="KW-0964">Secreted</keyword>
<comment type="caution">
    <text evidence="10">The sequence shown here is derived from an EMBL/GenBank/DDBJ whole genome shotgun (WGS) entry which is preliminary data.</text>
</comment>
<organism evidence="10 11">
    <name type="scientific">Pelagicoccus mobilis</name>
    <dbReference type="NCBI Taxonomy" id="415221"/>
    <lineage>
        <taxon>Bacteria</taxon>
        <taxon>Pseudomonadati</taxon>
        <taxon>Verrucomicrobiota</taxon>
        <taxon>Opitutia</taxon>
        <taxon>Puniceicoccales</taxon>
        <taxon>Pelagicoccaceae</taxon>
        <taxon>Pelagicoccus</taxon>
    </lineage>
</organism>
<keyword evidence="6" id="KW-0378">Hydrolase</keyword>
<protein>
    <recommendedName>
        <fullName evidence="3">mannan endo-1,4-beta-mannosidase</fullName>
        <ecNumber evidence="3">3.2.1.78</ecNumber>
    </recommendedName>
</protein>
<keyword evidence="5" id="KW-0732">Signal</keyword>
<dbReference type="EMBL" id="JAENIL010000022">
    <property type="protein sequence ID" value="MBK1877817.1"/>
    <property type="molecule type" value="Genomic_DNA"/>
</dbReference>
<reference evidence="10" key="1">
    <citation type="submission" date="2021-01" db="EMBL/GenBank/DDBJ databases">
        <title>Modified the classification status of verrucomicrobia.</title>
        <authorList>
            <person name="Feng X."/>
        </authorList>
    </citation>
    <scope>NUCLEOTIDE SEQUENCE</scope>
    <source>
        <strain evidence="10">KCTC 13126</strain>
    </source>
</reference>
<dbReference type="InterPro" id="IPR001547">
    <property type="entry name" value="Glyco_hydro_5"/>
</dbReference>
<comment type="catalytic activity">
    <reaction evidence="1">
        <text>Random hydrolysis of (1-&gt;4)-beta-D-mannosidic linkages in mannans, galactomannans and glucomannans.</text>
        <dbReference type="EC" id="3.2.1.78"/>
    </reaction>
</comment>
<name>A0A934RVY7_9BACT</name>
<dbReference type="PANTHER" id="PTHR31451">
    <property type="match status" value="1"/>
</dbReference>